<dbReference type="EMBL" id="JAJTJA010000014">
    <property type="protein sequence ID" value="KAH8689847.1"/>
    <property type="molecule type" value="Genomic_DNA"/>
</dbReference>
<dbReference type="InterPro" id="IPR056632">
    <property type="entry name" value="DUF7730"/>
</dbReference>
<dbReference type="Proteomes" id="UP001201262">
    <property type="component" value="Unassembled WGS sequence"/>
</dbReference>
<reference evidence="2" key="1">
    <citation type="submission" date="2021-12" db="EMBL/GenBank/DDBJ databases">
        <title>Convergent genome expansion in fungi linked to evolution of root-endophyte symbiosis.</title>
        <authorList>
            <consortium name="DOE Joint Genome Institute"/>
            <person name="Ke Y.-H."/>
            <person name="Bonito G."/>
            <person name="Liao H.-L."/>
            <person name="Looney B."/>
            <person name="Rojas-Flechas A."/>
            <person name="Nash J."/>
            <person name="Hameed K."/>
            <person name="Schadt C."/>
            <person name="Martin F."/>
            <person name="Crous P.W."/>
            <person name="Miettinen O."/>
            <person name="Magnuson J.K."/>
            <person name="Labbe J."/>
            <person name="Jacobson D."/>
            <person name="Doktycz M.J."/>
            <person name="Veneault-Fourrey C."/>
            <person name="Kuo A."/>
            <person name="Mondo S."/>
            <person name="Calhoun S."/>
            <person name="Riley R."/>
            <person name="Ohm R."/>
            <person name="LaButti K."/>
            <person name="Andreopoulos B."/>
            <person name="Pangilinan J."/>
            <person name="Nolan M."/>
            <person name="Tritt A."/>
            <person name="Clum A."/>
            <person name="Lipzen A."/>
            <person name="Daum C."/>
            <person name="Barry K."/>
            <person name="Grigoriev I.V."/>
            <person name="Vilgalys R."/>
        </authorList>
    </citation>
    <scope>NUCLEOTIDE SEQUENCE</scope>
    <source>
        <strain evidence="2">PMI_201</strain>
    </source>
</reference>
<evidence type="ECO:0000313" key="2">
    <source>
        <dbReference type="EMBL" id="KAH8689847.1"/>
    </source>
</evidence>
<gene>
    <name evidence="2" type="ORF">BGW36DRAFT_465845</name>
</gene>
<dbReference type="AlphaFoldDB" id="A0AAD4PU77"/>
<dbReference type="PANTHER" id="PTHR38790:SF4">
    <property type="entry name" value="2EXR DOMAIN-CONTAINING PROTEIN"/>
    <property type="match status" value="1"/>
</dbReference>
<dbReference type="RefSeq" id="XP_046066130.1">
    <property type="nucleotide sequence ID" value="XM_046222317.1"/>
</dbReference>
<dbReference type="Pfam" id="PF24864">
    <property type="entry name" value="DUF7730"/>
    <property type="match status" value="1"/>
</dbReference>
<comment type="caution">
    <text evidence="2">The sequence shown here is derived from an EMBL/GenBank/DDBJ whole genome shotgun (WGS) entry which is preliminary data.</text>
</comment>
<feature type="domain" description="DUF7730" evidence="1">
    <location>
        <begin position="69"/>
        <end position="224"/>
    </location>
</feature>
<dbReference type="PANTHER" id="PTHR38790">
    <property type="entry name" value="2EXR DOMAIN-CONTAINING PROTEIN-RELATED"/>
    <property type="match status" value="1"/>
</dbReference>
<name>A0AAD4PU77_9EURO</name>
<keyword evidence="3" id="KW-1185">Reference proteome</keyword>
<evidence type="ECO:0000313" key="3">
    <source>
        <dbReference type="Proteomes" id="UP001201262"/>
    </source>
</evidence>
<protein>
    <recommendedName>
        <fullName evidence="1">DUF7730 domain-containing protein</fullName>
    </recommendedName>
</protein>
<proteinExistence type="predicted"/>
<dbReference type="GeneID" id="70252604"/>
<organism evidence="2 3">
    <name type="scientific">Talaromyces proteolyticus</name>
    <dbReference type="NCBI Taxonomy" id="1131652"/>
    <lineage>
        <taxon>Eukaryota</taxon>
        <taxon>Fungi</taxon>
        <taxon>Dikarya</taxon>
        <taxon>Ascomycota</taxon>
        <taxon>Pezizomycotina</taxon>
        <taxon>Eurotiomycetes</taxon>
        <taxon>Eurotiomycetidae</taxon>
        <taxon>Eurotiales</taxon>
        <taxon>Trichocomaceae</taxon>
        <taxon>Talaromyces</taxon>
        <taxon>Talaromyces sect. Bacilispori</taxon>
    </lineage>
</organism>
<accession>A0AAD4PU77</accession>
<evidence type="ECO:0000259" key="1">
    <source>
        <dbReference type="Pfam" id="PF24864"/>
    </source>
</evidence>
<sequence length="331" mass="38542">MAPKILTTLFKRKRKENDPYFRPKCGSPNAIGISDSTCEVNGDPFNGWKLPIPPPEQRALKLGARQCNRQQASRFFQLPIEVRTLIYIELMGNRSVHIEHAWMLPSPFRPKPKREGERWDWWHGVCQRSGRFVDDRCWDRRDERYANRFEGLKSAPAGTKLGGVEWLRCCQIGYEEALTVLYGTNVFVLRIGLDTPFIMSRLLSPACSALITSMDISFDFWYKLDQRPEAAAWATVYPALFDLFEHYFCNVHSLRLTMHMPAWEKVGGTINDGKIDEILAPLERLAQSRNWTRLKLCVPIDWLPCLTGRAKKQNRWELAMTEWYEHKTFVD</sequence>